<keyword evidence="4 8" id="KW-1133">Transmembrane helix</keyword>
<evidence type="ECO:0008006" key="12">
    <source>
        <dbReference type="Google" id="ProtNLM"/>
    </source>
</evidence>
<accession>A0A9N9S8W3</accession>
<gene>
    <name evidence="10" type="ORF">CHIRRI_LOCUS13999</name>
</gene>
<proteinExistence type="predicted"/>
<evidence type="ECO:0000256" key="8">
    <source>
        <dbReference type="SAM" id="Phobius"/>
    </source>
</evidence>
<evidence type="ECO:0000256" key="7">
    <source>
        <dbReference type="ARBA" id="ARBA00023180"/>
    </source>
</evidence>
<dbReference type="PANTHER" id="PTHR42643">
    <property type="entry name" value="IONOTROPIC RECEPTOR 20A-RELATED"/>
    <property type="match status" value="1"/>
</dbReference>
<dbReference type="OrthoDB" id="7739311at2759"/>
<dbReference type="AlphaFoldDB" id="A0A9N9S8W3"/>
<evidence type="ECO:0000313" key="10">
    <source>
        <dbReference type="EMBL" id="CAG9811190.1"/>
    </source>
</evidence>
<evidence type="ECO:0000256" key="6">
    <source>
        <dbReference type="ARBA" id="ARBA00023170"/>
    </source>
</evidence>
<evidence type="ECO:0000256" key="5">
    <source>
        <dbReference type="ARBA" id="ARBA00023136"/>
    </source>
</evidence>
<evidence type="ECO:0000313" key="11">
    <source>
        <dbReference type="Proteomes" id="UP001153620"/>
    </source>
</evidence>
<keyword evidence="6" id="KW-0675">Receptor</keyword>
<reference evidence="10" key="1">
    <citation type="submission" date="2022-01" db="EMBL/GenBank/DDBJ databases">
        <authorList>
            <person name="King R."/>
        </authorList>
    </citation>
    <scope>NUCLEOTIDE SEQUENCE</scope>
</reference>
<reference evidence="10" key="2">
    <citation type="submission" date="2022-10" db="EMBL/GenBank/DDBJ databases">
        <authorList>
            <consortium name="ENA_rothamsted_submissions"/>
            <consortium name="culmorum"/>
            <person name="King R."/>
        </authorList>
    </citation>
    <scope>NUCLEOTIDE SEQUENCE</scope>
</reference>
<dbReference type="EMBL" id="OU895880">
    <property type="protein sequence ID" value="CAG9811190.1"/>
    <property type="molecule type" value="Genomic_DNA"/>
</dbReference>
<organism evidence="10 11">
    <name type="scientific">Chironomus riparius</name>
    <dbReference type="NCBI Taxonomy" id="315576"/>
    <lineage>
        <taxon>Eukaryota</taxon>
        <taxon>Metazoa</taxon>
        <taxon>Ecdysozoa</taxon>
        <taxon>Arthropoda</taxon>
        <taxon>Hexapoda</taxon>
        <taxon>Insecta</taxon>
        <taxon>Pterygota</taxon>
        <taxon>Neoptera</taxon>
        <taxon>Endopterygota</taxon>
        <taxon>Diptera</taxon>
        <taxon>Nematocera</taxon>
        <taxon>Chironomoidea</taxon>
        <taxon>Chironomidae</taxon>
        <taxon>Chironominae</taxon>
        <taxon>Chironomus</taxon>
    </lineage>
</organism>
<keyword evidence="7" id="KW-0325">Glycoprotein</keyword>
<evidence type="ECO:0000256" key="4">
    <source>
        <dbReference type="ARBA" id="ARBA00022989"/>
    </source>
</evidence>
<name>A0A9N9S8W3_9DIPT</name>
<keyword evidence="5 8" id="KW-0472">Membrane</keyword>
<dbReference type="Gene3D" id="1.10.287.70">
    <property type="match status" value="1"/>
</dbReference>
<sequence>MIINKVLVTFLSITSTFSMNHLLYPTSNDSRVISAAVAEIIEKFFIEKSIQFGILVFGDTTHHLNDVIQEFVSLINARQHLTNLKYIEENQLITIDTPLIVFMRNKESLKSFMRVSQLNPEIQTDIKILIYLDETIPMLPSHPQFTYDTAVLADHFYYILNEKKVVVFVTIEYFTERGCNVPTETLINVLHKGYKAWKFQLTDYDKFQNFHGCDLVLDGTFGVNFNFKNRNQDIINCLVNYDFLCLHTMYLISIQEEPQGLNVDLFKMMSKSANFTPSFAARLPEAVRKIHNFKEKYPIVKFATSTFTRIVGFHTTFLYDLNTIMAATPNEFYTNYEKLWLPFDYSTWFILFLTFTLVFLFIFASKFIASYVRHSIIGQEVLTPALNVLQIFFGISQMKLPNASIPRFVLMLFIVFCLIFRTCYQSMLFEFMTSDMRKPPPRTIDDLIERDYKILFSIHDSIIDMREVIPKDEHWKNIRIINHGAELYAQFCSSYDNYSSKQAFFLFEEQYSTFTSLCHGAALKLKNFEGNNVLIAMYTTYRSFVYRHLSNVLEKIIPAGIPEYLLNYYKLFLFKKYERLLDKSPKVLTVDDLGFGFVLWLCACGISMIGFLLELSAFKMRRTINNCCGIFIVFWVLKIRVRNNVM</sequence>
<keyword evidence="9" id="KW-0732">Signal</keyword>
<evidence type="ECO:0000256" key="3">
    <source>
        <dbReference type="ARBA" id="ARBA00022692"/>
    </source>
</evidence>
<feature type="transmembrane region" description="Helical" evidence="8">
    <location>
        <begin position="348"/>
        <end position="369"/>
    </location>
</feature>
<keyword evidence="3 8" id="KW-0812">Transmembrane</keyword>
<protein>
    <recommendedName>
        <fullName evidence="12">Ionotropic receptor</fullName>
    </recommendedName>
</protein>
<dbReference type="Proteomes" id="UP001153620">
    <property type="component" value="Chromosome 4"/>
</dbReference>
<feature type="transmembrane region" description="Helical" evidence="8">
    <location>
        <begin position="593"/>
        <end position="617"/>
    </location>
</feature>
<evidence type="ECO:0000256" key="2">
    <source>
        <dbReference type="ARBA" id="ARBA00022475"/>
    </source>
</evidence>
<keyword evidence="2" id="KW-1003">Cell membrane</keyword>
<feature type="signal peptide" evidence="9">
    <location>
        <begin position="1"/>
        <end position="18"/>
    </location>
</feature>
<dbReference type="InterPro" id="IPR052192">
    <property type="entry name" value="Insect_Ionotropic_Sensory_Rcpt"/>
</dbReference>
<feature type="chain" id="PRO_5040359402" description="Ionotropic receptor" evidence="9">
    <location>
        <begin position="19"/>
        <end position="646"/>
    </location>
</feature>
<keyword evidence="11" id="KW-1185">Reference proteome</keyword>
<evidence type="ECO:0000256" key="9">
    <source>
        <dbReference type="SAM" id="SignalP"/>
    </source>
</evidence>
<feature type="transmembrane region" description="Helical" evidence="8">
    <location>
        <begin position="404"/>
        <end position="424"/>
    </location>
</feature>
<dbReference type="GO" id="GO:0005886">
    <property type="term" value="C:plasma membrane"/>
    <property type="evidence" value="ECO:0007669"/>
    <property type="project" value="UniProtKB-SubCell"/>
</dbReference>
<comment type="subcellular location">
    <subcellularLocation>
        <location evidence="1">Cell membrane</location>
        <topology evidence="1">Multi-pass membrane protein</topology>
    </subcellularLocation>
</comment>
<evidence type="ECO:0000256" key="1">
    <source>
        <dbReference type="ARBA" id="ARBA00004651"/>
    </source>
</evidence>
<dbReference type="PANTHER" id="PTHR42643:SF30">
    <property type="entry name" value="IONOTROPIC RECEPTOR 40A-RELATED"/>
    <property type="match status" value="1"/>
</dbReference>